<evidence type="ECO:0000313" key="4">
    <source>
        <dbReference type="Proteomes" id="UP001597512"/>
    </source>
</evidence>
<gene>
    <name evidence="3" type="ORF">ACFS25_03270</name>
</gene>
<dbReference type="RefSeq" id="WP_381496969.1">
    <property type="nucleotide sequence ID" value="NZ_JBHUOM010000001.1"/>
</dbReference>
<protein>
    <submittedName>
        <fullName evidence="3">Two-component regulator propeller domain-containing protein</fullName>
    </submittedName>
</protein>
<dbReference type="Pfam" id="PF07495">
    <property type="entry name" value="Y_Y_Y"/>
    <property type="match status" value="1"/>
</dbReference>
<dbReference type="EMBL" id="JBHUOM010000001">
    <property type="protein sequence ID" value="MFD2932782.1"/>
    <property type="molecule type" value="Genomic_DNA"/>
</dbReference>
<feature type="domain" description="Two component regulator three Y" evidence="2">
    <location>
        <begin position="707"/>
        <end position="768"/>
    </location>
</feature>
<dbReference type="InterPro" id="IPR011110">
    <property type="entry name" value="Reg_prop"/>
</dbReference>
<dbReference type="PANTHER" id="PTHR34220:SF7">
    <property type="entry name" value="SENSOR HISTIDINE KINASE YPDA"/>
    <property type="match status" value="1"/>
</dbReference>
<dbReference type="Gene3D" id="3.30.565.10">
    <property type="entry name" value="Histidine kinase-like ATPase, C-terminal domain"/>
    <property type="match status" value="1"/>
</dbReference>
<dbReference type="InterPro" id="IPR036890">
    <property type="entry name" value="HATPase_C_sf"/>
</dbReference>
<evidence type="ECO:0000313" key="3">
    <source>
        <dbReference type="EMBL" id="MFD2932782.1"/>
    </source>
</evidence>
<feature type="domain" description="Signal transduction histidine kinase internal region" evidence="1">
    <location>
        <begin position="820"/>
        <end position="900"/>
    </location>
</feature>
<dbReference type="SUPFAM" id="SSF55874">
    <property type="entry name" value="ATPase domain of HSP90 chaperone/DNA topoisomerase II/histidine kinase"/>
    <property type="match status" value="1"/>
</dbReference>
<dbReference type="InterPro" id="IPR013783">
    <property type="entry name" value="Ig-like_fold"/>
</dbReference>
<dbReference type="Pfam" id="PF07494">
    <property type="entry name" value="Reg_prop"/>
    <property type="match status" value="3"/>
</dbReference>
<dbReference type="Pfam" id="PF06580">
    <property type="entry name" value="His_kinase"/>
    <property type="match status" value="1"/>
</dbReference>
<dbReference type="Gene3D" id="2.130.10.10">
    <property type="entry name" value="YVTN repeat-like/Quinoprotein amine dehydrogenase"/>
    <property type="match status" value="4"/>
</dbReference>
<dbReference type="InterPro" id="IPR050640">
    <property type="entry name" value="Bact_2-comp_sensor_kinase"/>
</dbReference>
<name>A0ABW6AED3_9BACT</name>
<dbReference type="Proteomes" id="UP001597512">
    <property type="component" value="Unassembled WGS sequence"/>
</dbReference>
<dbReference type="InterPro" id="IPR010559">
    <property type="entry name" value="Sig_transdc_His_kin_internal"/>
</dbReference>
<evidence type="ECO:0000259" key="2">
    <source>
        <dbReference type="Pfam" id="PF07495"/>
    </source>
</evidence>
<dbReference type="InterPro" id="IPR011123">
    <property type="entry name" value="Y_Y_Y"/>
</dbReference>
<organism evidence="3 4">
    <name type="scientific">Spirosoma flavum</name>
    <dbReference type="NCBI Taxonomy" id="2048557"/>
    <lineage>
        <taxon>Bacteria</taxon>
        <taxon>Pseudomonadati</taxon>
        <taxon>Bacteroidota</taxon>
        <taxon>Cytophagia</taxon>
        <taxon>Cytophagales</taxon>
        <taxon>Cytophagaceae</taxon>
        <taxon>Spirosoma</taxon>
    </lineage>
</organism>
<comment type="caution">
    <text evidence="3">The sequence shown here is derived from an EMBL/GenBank/DDBJ whole genome shotgun (WGS) entry which is preliminary data.</text>
</comment>
<dbReference type="PANTHER" id="PTHR34220">
    <property type="entry name" value="SENSOR HISTIDINE KINASE YPDA"/>
    <property type="match status" value="1"/>
</dbReference>
<sequence length="1030" mass="116398">MAPPSTQWFQHLTLRQGLAANYAMSITQDKLGFIWVGTVNGLNRFDGLRCLTYTRQTGSAHLLSNRIVRSVFTAKNGTLWVGTQEGLNRFEPDKQTFQQYSLSHLGIGCNLIRNIVEGSYGTLFLATNGGLVLLNPTTGKFSLLTLPADSASRLGANTIRRLLVDGSTLWIATQAGLYAYDQRTKQFQVFHHDETNSASLPNDYVSALAIHPTTRELFIGTNEGHIAKLNPATRAFRQLPLQANHPISSILFTKTHDLWVGVLGGGIQRYDSIRNQFSVYLNDENNPRSLGSNSVRDLFEDQSGVVWAVTDDAGVSWFNPTVEKFHSLFDDVGYRPASSLGLDASRLAIDRQNRLWVATHDGVVWIDPKTQRYHSYRHDPTNPHSLRSNLVHCVLIDQRGQVWFGSAKGLDRFNSSTQQFDQIRCLPTPESPTQYPEFDSTKHLFVAGNQVFNLAQGANGRIFVGTDEKLTIYDPNRHTFRNQFNDERIRRLPGKNYNTLYVDRQNNLWVGGLGPVYKISSDLRLVAQYVHKEDDRYSLPDDGVTDFAEDASGRMWLGTDNGLARLDQKTGRFTVYTTQHGLPNNDIAALLMAGDSLWVTTSRGLACVDTRQLKFTVFDEADGSPASEFESGSAKQDSAGRLYFGAMRGLVYVQPDRIRLNRFVPPVYLTSLRSTDQEFLQGSQTTPQTVVLNYTQNAFSFDMASLNFDHPEGNQYAYQLEGFEDHWNSAGNRPFGSYTNVPPGDYVLHVIAANNDGVWNRRGYRLPLHLKPPFWQTWWFRIGSLTTLITLILVVAKRRDETIQQEHRDKSEFRERLAASELKALRSQMNPHFLFNSLNAIRLFVLQNDSDNADKYLVKFARLMRLILDNSGQEWVTLASELDQLTLYLELEQLRFNSKFDFSIVIDPILQQERTKIPPMIIQPYIENAILHGMAHKKTPGTILISLKPVNQYLECVVEDDGIGRQKAIELKSKTVASHKSVGLKVTEDRLQLMSQRSGQEARVDVIDKVNEANEPMGTKVIIQLPLITY</sequence>
<proteinExistence type="predicted"/>
<reference evidence="4" key="1">
    <citation type="journal article" date="2019" name="Int. J. Syst. Evol. Microbiol.">
        <title>The Global Catalogue of Microorganisms (GCM) 10K type strain sequencing project: providing services to taxonomists for standard genome sequencing and annotation.</title>
        <authorList>
            <consortium name="The Broad Institute Genomics Platform"/>
            <consortium name="The Broad Institute Genome Sequencing Center for Infectious Disease"/>
            <person name="Wu L."/>
            <person name="Ma J."/>
        </authorList>
    </citation>
    <scope>NUCLEOTIDE SEQUENCE [LARGE SCALE GENOMIC DNA]</scope>
    <source>
        <strain evidence="4">KCTC 52490</strain>
    </source>
</reference>
<dbReference type="SUPFAM" id="SSF63829">
    <property type="entry name" value="Calcium-dependent phosphotriesterase"/>
    <property type="match status" value="3"/>
</dbReference>
<evidence type="ECO:0000259" key="1">
    <source>
        <dbReference type="Pfam" id="PF06580"/>
    </source>
</evidence>
<dbReference type="InterPro" id="IPR015943">
    <property type="entry name" value="WD40/YVTN_repeat-like_dom_sf"/>
</dbReference>
<keyword evidence="4" id="KW-1185">Reference proteome</keyword>
<dbReference type="Gene3D" id="2.60.40.10">
    <property type="entry name" value="Immunoglobulins"/>
    <property type="match status" value="1"/>
</dbReference>
<accession>A0ABW6AED3</accession>